<sequence length="255" mass="29134">PSLRAISRTVTTRIFRPTLFATRTFSYAKPLYQQEDNNQKPLEYQRKKRLLKKKCADEFVAKITHPAPFWEANAVIEDEIKTLSLNDFEDKFLIMLFYPFDFTFVCPTELNAFSDRIQEFKDIGAEVVAISCDSQFSHLAWSKMPRNQGGIGGIKIPLVADYSKKISEDYGVLYEEKGIPFRGTVIIDEKGTVRVIHINDTEIGRSVDEILRLVQAIQFANDYGEVCPANWQKGSASIVPDPKKSMAYFSKLKNE</sequence>
<evidence type="ECO:0000313" key="2">
    <source>
        <dbReference type="Proteomes" id="UP000789366"/>
    </source>
</evidence>
<dbReference type="EMBL" id="CAJVPW010009011">
    <property type="protein sequence ID" value="CAG8599745.1"/>
    <property type="molecule type" value="Genomic_DNA"/>
</dbReference>
<keyword evidence="2" id="KW-1185">Reference proteome</keyword>
<reference evidence="1" key="1">
    <citation type="submission" date="2021-06" db="EMBL/GenBank/DDBJ databases">
        <authorList>
            <person name="Kallberg Y."/>
            <person name="Tangrot J."/>
            <person name="Rosling A."/>
        </authorList>
    </citation>
    <scope>NUCLEOTIDE SEQUENCE</scope>
    <source>
        <strain evidence="1">28 12/20/2015</strain>
    </source>
</reference>
<feature type="non-terminal residue" evidence="1">
    <location>
        <position position="1"/>
    </location>
</feature>
<comment type="caution">
    <text evidence="1">The sequence shown here is derived from an EMBL/GenBank/DDBJ whole genome shotgun (WGS) entry which is preliminary data.</text>
</comment>
<organism evidence="1 2">
    <name type="scientific">Cetraspora pellucida</name>
    <dbReference type="NCBI Taxonomy" id="1433469"/>
    <lineage>
        <taxon>Eukaryota</taxon>
        <taxon>Fungi</taxon>
        <taxon>Fungi incertae sedis</taxon>
        <taxon>Mucoromycota</taxon>
        <taxon>Glomeromycotina</taxon>
        <taxon>Glomeromycetes</taxon>
        <taxon>Diversisporales</taxon>
        <taxon>Gigasporaceae</taxon>
        <taxon>Cetraspora</taxon>
    </lineage>
</organism>
<dbReference type="Proteomes" id="UP000789366">
    <property type="component" value="Unassembled WGS sequence"/>
</dbReference>
<gene>
    <name evidence="1" type="ORF">SPELUC_LOCUS7066</name>
</gene>
<protein>
    <submittedName>
        <fullName evidence="1">14569_t:CDS:1</fullName>
    </submittedName>
</protein>
<name>A0ACA9MNJ6_9GLOM</name>
<accession>A0ACA9MNJ6</accession>
<proteinExistence type="predicted"/>
<evidence type="ECO:0000313" key="1">
    <source>
        <dbReference type="EMBL" id="CAG8599745.1"/>
    </source>
</evidence>